<sequence length="103" mass="11902">MLSSLQDRTAAIATDVTSSLQVSEARAKKLDELFREATAENEALYERFNGELGRVLRSVKAGEGVDEMRRKLREQHEECERLRKENWRLKRENLGLRAQLKDG</sequence>
<protein>
    <submittedName>
        <fullName evidence="1">Rho guanyl nucleotide exchange factor</fullName>
    </submittedName>
</protein>
<dbReference type="EMBL" id="BSXG01000001">
    <property type="protein sequence ID" value="GME21881.1"/>
    <property type="molecule type" value="Genomic_DNA"/>
</dbReference>
<dbReference type="Proteomes" id="UP001165186">
    <property type="component" value="Unassembled WGS sequence"/>
</dbReference>
<evidence type="ECO:0000313" key="2">
    <source>
        <dbReference type="Proteomes" id="UP001165186"/>
    </source>
</evidence>
<comment type="caution">
    <text evidence="1">The sequence shown here is derived from an EMBL/GenBank/DDBJ whole genome shotgun (WGS) entry which is preliminary data.</text>
</comment>
<keyword evidence="2" id="KW-1185">Reference proteome</keyword>
<gene>
    <name evidence="1" type="primary">g12175</name>
    <name evidence="1" type="ORF">NpPPO83_00012175</name>
</gene>
<reference evidence="1" key="1">
    <citation type="submission" date="2024-09" db="EMBL/GenBank/DDBJ databases">
        <title>Draft Genome Sequences of Neofusicoccum parvum.</title>
        <authorList>
            <person name="Ashida A."/>
            <person name="Camagna M."/>
            <person name="Tanaka A."/>
            <person name="Takemoto D."/>
        </authorList>
    </citation>
    <scope>NUCLEOTIDE SEQUENCE</scope>
    <source>
        <strain evidence="1">PPO83</strain>
    </source>
</reference>
<proteinExistence type="predicted"/>
<evidence type="ECO:0000313" key="1">
    <source>
        <dbReference type="EMBL" id="GME21881.1"/>
    </source>
</evidence>
<accession>A0ACB5RMY6</accession>
<name>A0ACB5RMY6_9PEZI</name>
<organism evidence="1 2">
    <name type="scientific">Neofusicoccum parvum</name>
    <dbReference type="NCBI Taxonomy" id="310453"/>
    <lineage>
        <taxon>Eukaryota</taxon>
        <taxon>Fungi</taxon>
        <taxon>Dikarya</taxon>
        <taxon>Ascomycota</taxon>
        <taxon>Pezizomycotina</taxon>
        <taxon>Dothideomycetes</taxon>
        <taxon>Dothideomycetes incertae sedis</taxon>
        <taxon>Botryosphaeriales</taxon>
        <taxon>Botryosphaeriaceae</taxon>
        <taxon>Neofusicoccum</taxon>
    </lineage>
</organism>